<evidence type="ECO:0000313" key="1">
    <source>
        <dbReference type="EMBL" id="GGG64544.1"/>
    </source>
</evidence>
<reference evidence="1" key="1">
    <citation type="journal article" date="2014" name="Int. J. Syst. Evol. Microbiol.">
        <title>Complete genome sequence of Corynebacterium casei LMG S-19264T (=DSM 44701T), isolated from a smear-ripened cheese.</title>
        <authorList>
            <consortium name="US DOE Joint Genome Institute (JGI-PGF)"/>
            <person name="Walter F."/>
            <person name="Albersmeier A."/>
            <person name="Kalinowski J."/>
            <person name="Ruckert C."/>
        </authorList>
    </citation>
    <scope>NUCLEOTIDE SEQUENCE</scope>
    <source>
        <strain evidence="1">CGMCC 1.12754</strain>
    </source>
</reference>
<dbReference type="EMBL" id="BMFR01000001">
    <property type="protein sequence ID" value="GGG64544.1"/>
    <property type="molecule type" value="Genomic_DNA"/>
</dbReference>
<protein>
    <submittedName>
        <fullName evidence="1">Uncharacterized protein</fullName>
    </submittedName>
</protein>
<organism evidence="1 2">
    <name type="scientific">Virgibacillus oceani</name>
    <dbReference type="NCBI Taxonomy" id="1479511"/>
    <lineage>
        <taxon>Bacteria</taxon>
        <taxon>Bacillati</taxon>
        <taxon>Bacillota</taxon>
        <taxon>Bacilli</taxon>
        <taxon>Bacillales</taxon>
        <taxon>Bacillaceae</taxon>
        <taxon>Virgibacillus</taxon>
    </lineage>
</organism>
<evidence type="ECO:0000313" key="2">
    <source>
        <dbReference type="Proteomes" id="UP000622860"/>
    </source>
</evidence>
<name>A0A917H1G7_9BACI</name>
<keyword evidence="2" id="KW-1185">Reference proteome</keyword>
<dbReference type="Gene3D" id="3.70.10.10">
    <property type="match status" value="1"/>
</dbReference>
<gene>
    <name evidence="1" type="ORF">GCM10011398_05180</name>
</gene>
<dbReference type="AlphaFoldDB" id="A0A917H1G7"/>
<dbReference type="Proteomes" id="UP000622860">
    <property type="component" value="Unassembled WGS sequence"/>
</dbReference>
<proteinExistence type="predicted"/>
<sequence>MLLNFLMINTVNLIQKIAYNQEYLRDALEAHVIMESQYVNIVIKKENGPFLLDNENNVEVIVLPIRTK</sequence>
<reference evidence="1" key="2">
    <citation type="submission" date="2020-09" db="EMBL/GenBank/DDBJ databases">
        <authorList>
            <person name="Sun Q."/>
            <person name="Zhou Y."/>
        </authorList>
    </citation>
    <scope>NUCLEOTIDE SEQUENCE</scope>
    <source>
        <strain evidence="1">CGMCC 1.12754</strain>
    </source>
</reference>
<comment type="caution">
    <text evidence="1">The sequence shown here is derived from an EMBL/GenBank/DDBJ whole genome shotgun (WGS) entry which is preliminary data.</text>
</comment>
<accession>A0A917H1G7</accession>